<comment type="caution">
    <text evidence="1">The sequence shown here is derived from an EMBL/GenBank/DDBJ whole genome shotgun (WGS) entry which is preliminary data.</text>
</comment>
<gene>
    <name evidence="1" type="ORF">AN640_04860</name>
</gene>
<sequence length="315" mass="32893">MKKWFKENSAFVALIMLVIIAIILKGEMFFNQRNLINIFLNNSIIGIIALGMTLIIITGGIDLAVGSQLAASGLLAITVLNATGSIIASFIVATIFGIASGGFTGILISKCNIPPFIVTLGTMSIYRSVSQHFFSGGGVKVMGDSKDAFIAISNTKIGGQISMIIVYWIVLGILIIILANKTTLGRHMYAVGSNEKATRLAGINVDLVKIKTYAISGLLVSFASIIEAARLGSMNSASSGSSYEMDAIAAVVIGGTSMAGGKGKIIGTIFGTLTLGVINNIMNLLGVPTFLVSAIKGAIIIGAVLLQTTLNRENK</sequence>
<dbReference type="EMBL" id="LJHD01000069">
    <property type="protein sequence ID" value="ONI45197.1"/>
    <property type="molecule type" value="Genomic_DNA"/>
</dbReference>
<evidence type="ECO:0000313" key="1">
    <source>
        <dbReference type="EMBL" id="ONI45197.1"/>
    </source>
</evidence>
<proteinExistence type="predicted"/>
<name>A0ACC8XI40_9FIRM</name>
<accession>A0ACC8XI40</accession>
<organism evidence="1 2">
    <name type="scientific">Candidatus Epulonipiscium fishelsonii</name>
    <dbReference type="NCBI Taxonomy" id="77094"/>
    <lineage>
        <taxon>Bacteria</taxon>
        <taxon>Bacillati</taxon>
        <taxon>Bacillota</taxon>
        <taxon>Clostridia</taxon>
        <taxon>Lachnospirales</taxon>
        <taxon>Lachnospiraceae</taxon>
        <taxon>Candidatus Epulonipiscium</taxon>
    </lineage>
</organism>
<protein>
    <submittedName>
        <fullName evidence="1">Ribose ABC transporter permease</fullName>
    </submittedName>
</protein>
<evidence type="ECO:0000313" key="2">
    <source>
        <dbReference type="Proteomes" id="UP000188637"/>
    </source>
</evidence>
<keyword evidence="2" id="KW-1185">Reference proteome</keyword>
<reference evidence="1" key="1">
    <citation type="submission" date="2016-08" db="EMBL/GenBank/DDBJ databases">
        <authorList>
            <person name="Ngugi D.K."/>
            <person name="Miyake S."/>
            <person name="Stingl U."/>
        </authorList>
    </citation>
    <scope>NUCLEOTIDE SEQUENCE</scope>
    <source>
        <strain evidence="1">SCG-D08WGA-EpuloA1</strain>
    </source>
</reference>
<dbReference type="Proteomes" id="UP000188637">
    <property type="component" value="Unassembled WGS sequence"/>
</dbReference>